<reference evidence="7" key="3">
    <citation type="submission" date="2025-09" db="UniProtKB">
        <authorList>
            <consortium name="Ensembl"/>
        </authorList>
    </citation>
    <scope>IDENTIFICATION</scope>
</reference>
<protein>
    <submittedName>
        <fullName evidence="7">Growth arrest-specific 1b</fullName>
    </submittedName>
</protein>
<reference evidence="7" key="2">
    <citation type="submission" date="2025-08" db="UniProtKB">
        <authorList>
            <consortium name="Ensembl"/>
        </authorList>
    </citation>
    <scope>IDENTIFICATION</scope>
</reference>
<dbReference type="GO" id="GO:0005886">
    <property type="term" value="C:plasma membrane"/>
    <property type="evidence" value="ECO:0007669"/>
    <property type="project" value="UniProtKB-SubCell"/>
</dbReference>
<evidence type="ECO:0000256" key="3">
    <source>
        <dbReference type="ARBA" id="ARBA00022729"/>
    </source>
</evidence>
<evidence type="ECO:0000256" key="2">
    <source>
        <dbReference type="ARBA" id="ARBA00022475"/>
    </source>
</evidence>
<evidence type="ECO:0000256" key="5">
    <source>
        <dbReference type="ARBA" id="ARBA00023180"/>
    </source>
</evidence>
<dbReference type="Proteomes" id="UP001501920">
    <property type="component" value="Chromosome 23"/>
</dbReference>
<dbReference type="OMA" id="YACASVI"/>
<dbReference type="PANTHER" id="PTHR16840">
    <property type="entry name" value="GROWTH ARREST-SPECIFIC PROTEIN 1"/>
    <property type="match status" value="1"/>
</dbReference>
<dbReference type="AlphaFoldDB" id="A0A3B4D2B6"/>
<dbReference type="GO" id="GO:0051726">
    <property type="term" value="P:regulation of cell cycle"/>
    <property type="evidence" value="ECO:0007669"/>
    <property type="project" value="InterPro"/>
</dbReference>
<evidence type="ECO:0000313" key="7">
    <source>
        <dbReference type="Ensembl" id="ENSPNAP00000017014.2"/>
    </source>
</evidence>
<keyword evidence="5" id="KW-0325">Glycoprotein</keyword>
<evidence type="ECO:0000313" key="8">
    <source>
        <dbReference type="Proteomes" id="UP001501920"/>
    </source>
</evidence>
<dbReference type="SMART" id="SM00907">
    <property type="entry name" value="GDNF"/>
    <property type="match status" value="2"/>
</dbReference>
<dbReference type="InterPro" id="IPR016017">
    <property type="entry name" value="GDNF/GAS1"/>
</dbReference>
<reference evidence="7 8" key="1">
    <citation type="submission" date="2020-10" db="EMBL/GenBank/DDBJ databases">
        <title>Pygocentrus nattereri (red-bellied piranha) genome, fPygNat1, primary haplotype.</title>
        <authorList>
            <person name="Myers G."/>
            <person name="Meyer A."/>
            <person name="Karagic N."/>
            <person name="Pippel M."/>
            <person name="Winkler S."/>
            <person name="Tracey A."/>
            <person name="Wood J."/>
            <person name="Formenti G."/>
            <person name="Howe K."/>
            <person name="Fedrigo O."/>
            <person name="Jarvis E.D."/>
        </authorList>
    </citation>
    <scope>NUCLEOTIDE SEQUENCE [LARGE SCALE GENOMIC DNA]</scope>
</reference>
<evidence type="ECO:0000256" key="4">
    <source>
        <dbReference type="ARBA" id="ARBA00023136"/>
    </source>
</evidence>
<organism evidence="7 8">
    <name type="scientific">Pygocentrus nattereri</name>
    <name type="common">Red-bellied piranha</name>
    <dbReference type="NCBI Taxonomy" id="42514"/>
    <lineage>
        <taxon>Eukaryota</taxon>
        <taxon>Metazoa</taxon>
        <taxon>Chordata</taxon>
        <taxon>Craniata</taxon>
        <taxon>Vertebrata</taxon>
        <taxon>Euteleostomi</taxon>
        <taxon>Actinopterygii</taxon>
        <taxon>Neopterygii</taxon>
        <taxon>Teleostei</taxon>
        <taxon>Ostariophysi</taxon>
        <taxon>Characiformes</taxon>
        <taxon>Characoidei</taxon>
        <taxon>Pygocentrus</taxon>
    </lineage>
</organism>
<keyword evidence="8" id="KW-1185">Reference proteome</keyword>
<proteinExistence type="predicted"/>
<evidence type="ECO:0000256" key="1">
    <source>
        <dbReference type="ARBA" id="ARBA00004236"/>
    </source>
</evidence>
<sequence>MAKIIVDKRAISGYLKPLYPYVFQPSPALLLLTLFLPSSRSQTPFLTFPSLPTCQAEPECRYAYAQYAQACSSVLRGRRRSCPSHCVSSLVQLNMTAGGPALERCECARDATCSGAKRAIEPCLPRTSGAGAGGCTEARRECERDAQCAAAVRDYLHQCRGLLGYTGSGREGACTDGCRRVIARMRAMPKARPLDTCVCDGAERTICEYIKASMKTLCFGSSDALYAGSGFFSDDEDDLEGDEGEEDYEAEEENEANIGGGNFVLVAAATISVLTHLH</sequence>
<dbReference type="Ensembl" id="ENSPNAT00000025655.2">
    <property type="protein sequence ID" value="ENSPNAP00000017014.2"/>
    <property type="gene ID" value="ENSPNAG00000023216.2"/>
</dbReference>
<keyword evidence="2" id="KW-1003">Cell membrane</keyword>
<evidence type="ECO:0000259" key="6">
    <source>
        <dbReference type="SMART" id="SM00907"/>
    </source>
</evidence>
<keyword evidence="3" id="KW-0732">Signal</keyword>
<dbReference type="InterPro" id="IPR039596">
    <property type="entry name" value="GAS1"/>
</dbReference>
<comment type="subcellular location">
    <subcellularLocation>
        <location evidence="1">Cell membrane</location>
    </subcellularLocation>
</comment>
<dbReference type="GeneTree" id="ENSGT00390000001195"/>
<name>A0A3B4D2B6_PYGNA</name>
<accession>A0A3B4D2B6</accession>
<dbReference type="PANTHER" id="PTHR16840:SF7">
    <property type="entry name" value="GROWTH ARREST-SPECIFIC 1B"/>
    <property type="match status" value="1"/>
</dbReference>
<keyword evidence="4" id="KW-0472">Membrane</keyword>
<feature type="domain" description="GDNF/GAS1" evidence="6">
    <location>
        <begin position="135"/>
        <end position="218"/>
    </location>
</feature>
<dbReference type="STRING" id="42514.ENSPNAP00000017014"/>
<feature type="domain" description="GDNF/GAS1" evidence="6">
    <location>
        <begin position="48"/>
        <end position="123"/>
    </location>
</feature>
<dbReference type="Pfam" id="PF02351">
    <property type="entry name" value="GDNF"/>
    <property type="match status" value="1"/>
</dbReference>